<evidence type="ECO:0000313" key="3">
    <source>
        <dbReference type="Proteomes" id="UP000193228"/>
    </source>
</evidence>
<gene>
    <name evidence="2" type="ORF">SAMN06265784_106251</name>
</gene>
<feature type="transmembrane region" description="Helical" evidence="1">
    <location>
        <begin position="78"/>
        <end position="99"/>
    </location>
</feature>
<evidence type="ECO:0000313" key="2">
    <source>
        <dbReference type="EMBL" id="SMG53834.1"/>
    </source>
</evidence>
<organism evidence="2 3">
    <name type="scientific">Paraburkholderia susongensis</name>
    <dbReference type="NCBI Taxonomy" id="1515439"/>
    <lineage>
        <taxon>Bacteria</taxon>
        <taxon>Pseudomonadati</taxon>
        <taxon>Pseudomonadota</taxon>
        <taxon>Betaproteobacteria</taxon>
        <taxon>Burkholderiales</taxon>
        <taxon>Burkholderiaceae</taxon>
        <taxon>Paraburkholderia</taxon>
    </lineage>
</organism>
<keyword evidence="3" id="KW-1185">Reference proteome</keyword>
<keyword evidence="1" id="KW-0472">Membrane</keyword>
<feature type="transmembrane region" description="Helical" evidence="1">
    <location>
        <begin position="253"/>
        <end position="273"/>
    </location>
</feature>
<keyword evidence="1" id="KW-0812">Transmembrane</keyword>
<dbReference type="RefSeq" id="WP_085486244.1">
    <property type="nucleotide sequence ID" value="NZ_FXAT01000006.1"/>
</dbReference>
<dbReference type="Proteomes" id="UP000193228">
    <property type="component" value="Unassembled WGS sequence"/>
</dbReference>
<dbReference type="InterPro" id="IPR018688">
    <property type="entry name" value="PpoB2-like"/>
</dbReference>
<proteinExistence type="predicted"/>
<name>A0A1X7LK14_9BURK</name>
<evidence type="ECO:0000256" key="1">
    <source>
        <dbReference type="SAM" id="Phobius"/>
    </source>
</evidence>
<accession>A0A1X7LK14</accession>
<sequence>MSSRAHTVCAGGKRAASRRPRGAGLAFPAICALLFVASVAATLAASASMSSMGELPMPGGWSMSTMWTRMCGQTWPRAAASFVGTWTVMTAAMMLPSLVPMLSRYREAVGMGMRERRLALLTLLVGVGYFVVWAALGVAVFALGAALATAELQWQTFARAVPATAGLVVLLAGALQFSKWKMHHLICCRATPELAADAGTAWRYGLCIGIRCGCCCAGLTAMLLVIGMMDLRMMALVTAAITGERVAPDGARFAQVVGVFAIGGGLLLIAQAASGASGG</sequence>
<feature type="transmembrane region" description="Helical" evidence="1">
    <location>
        <begin position="156"/>
        <end position="175"/>
    </location>
</feature>
<keyword evidence="1" id="KW-1133">Transmembrane helix</keyword>
<dbReference type="STRING" id="1515439.SAMN06265784_106251"/>
<protein>
    <submittedName>
        <fullName evidence="2">Predicted metal-binding membrane protein</fullName>
    </submittedName>
</protein>
<dbReference type="OrthoDB" id="980055at2"/>
<feature type="transmembrane region" description="Helical" evidence="1">
    <location>
        <begin position="120"/>
        <end position="150"/>
    </location>
</feature>
<dbReference type="EMBL" id="FXAT01000006">
    <property type="protein sequence ID" value="SMG53834.1"/>
    <property type="molecule type" value="Genomic_DNA"/>
</dbReference>
<feature type="transmembrane region" description="Helical" evidence="1">
    <location>
        <begin position="208"/>
        <end position="229"/>
    </location>
</feature>
<dbReference type="AlphaFoldDB" id="A0A1X7LK14"/>
<reference evidence="3" key="1">
    <citation type="submission" date="2017-04" db="EMBL/GenBank/DDBJ databases">
        <authorList>
            <person name="Varghese N."/>
            <person name="Submissions S."/>
        </authorList>
    </citation>
    <scope>NUCLEOTIDE SEQUENCE [LARGE SCALE GENOMIC DNA]</scope>
    <source>
        <strain evidence="3">LMG 29540</strain>
    </source>
</reference>
<dbReference type="Pfam" id="PF09948">
    <property type="entry name" value="PpoB2"/>
    <property type="match status" value="1"/>
</dbReference>